<gene>
    <name evidence="6 7" type="primary">rsmG</name>
    <name evidence="7" type="ORF">J0911_04310</name>
</gene>
<dbReference type="HAMAP" id="MF_00074">
    <property type="entry name" value="16SrRNA_methyltr_G"/>
    <property type="match status" value="1"/>
</dbReference>
<evidence type="ECO:0000256" key="4">
    <source>
        <dbReference type="ARBA" id="ARBA00022679"/>
    </source>
</evidence>
<name>A0ABS3I5H6_9MICO</name>
<keyword evidence="3 6" id="KW-0489">Methyltransferase</keyword>
<evidence type="ECO:0000256" key="5">
    <source>
        <dbReference type="ARBA" id="ARBA00022691"/>
    </source>
</evidence>
<dbReference type="Proteomes" id="UP000664617">
    <property type="component" value="Unassembled WGS sequence"/>
</dbReference>
<keyword evidence="5 6" id="KW-0949">S-adenosyl-L-methionine</keyword>
<feature type="binding site" evidence="6">
    <location>
        <position position="86"/>
    </location>
    <ligand>
        <name>S-adenosyl-L-methionine</name>
        <dbReference type="ChEBI" id="CHEBI:59789"/>
    </ligand>
</feature>
<dbReference type="EMBL" id="JAFMPK010000024">
    <property type="protein sequence ID" value="MBO0608246.1"/>
    <property type="molecule type" value="Genomic_DNA"/>
</dbReference>
<keyword evidence="4 6" id="KW-0808">Transferase</keyword>
<evidence type="ECO:0000256" key="1">
    <source>
        <dbReference type="ARBA" id="ARBA00022490"/>
    </source>
</evidence>
<feature type="binding site" evidence="6">
    <location>
        <position position="152"/>
    </location>
    <ligand>
        <name>S-adenosyl-L-methionine</name>
        <dbReference type="ChEBI" id="CHEBI:59789"/>
    </ligand>
</feature>
<dbReference type="InterPro" id="IPR029063">
    <property type="entry name" value="SAM-dependent_MTases_sf"/>
</dbReference>
<keyword evidence="8" id="KW-1185">Reference proteome</keyword>
<comment type="function">
    <text evidence="6">Specifically methylates the N7 position of a guanine in 16S rRNA.</text>
</comment>
<feature type="binding site" evidence="6">
    <location>
        <begin position="137"/>
        <end position="138"/>
    </location>
    <ligand>
        <name>S-adenosyl-L-methionine</name>
        <dbReference type="ChEBI" id="CHEBI:59789"/>
    </ligand>
</feature>
<comment type="subcellular location">
    <subcellularLocation>
        <location evidence="6">Cytoplasm</location>
    </subcellularLocation>
</comment>
<evidence type="ECO:0000313" key="7">
    <source>
        <dbReference type="EMBL" id="MBO0608246.1"/>
    </source>
</evidence>
<comment type="caution">
    <text evidence="7">The sequence shown here is derived from an EMBL/GenBank/DDBJ whole genome shotgun (WGS) entry which is preliminary data.</text>
</comment>
<dbReference type="SUPFAM" id="SSF53335">
    <property type="entry name" value="S-adenosyl-L-methionine-dependent methyltransferases"/>
    <property type="match status" value="1"/>
</dbReference>
<dbReference type="PANTHER" id="PTHR31760:SF0">
    <property type="entry name" value="S-ADENOSYL-L-METHIONINE-DEPENDENT METHYLTRANSFERASES SUPERFAMILY PROTEIN"/>
    <property type="match status" value="1"/>
</dbReference>
<comment type="similarity">
    <text evidence="6">Belongs to the methyltransferase superfamily. RNA methyltransferase RsmG family.</text>
</comment>
<feature type="binding site" evidence="6">
    <location>
        <position position="91"/>
    </location>
    <ligand>
        <name>S-adenosyl-L-methionine</name>
        <dbReference type="ChEBI" id="CHEBI:59789"/>
    </ligand>
</feature>
<dbReference type="NCBIfam" id="TIGR00138">
    <property type="entry name" value="rsmG_gidB"/>
    <property type="match status" value="1"/>
</dbReference>
<comment type="caution">
    <text evidence="6">Lacks conserved residue(s) required for the propagation of feature annotation.</text>
</comment>
<sequence>METEGVENRHEQILDADTLGRSEAVREYFGTRYEKVSAYARMLMEQGELRGLIGPREVPRLWERHILNSAAVVPYLTNARSVADVGSGAGLPGVIVAVMRPDAEVFLVEPMERRTAWLHEVVQELDLSNAVVKRGRAEDYDGAFEVDAVTSRAVGALSKLVRVSMPLVSVGGELVVLKGRNVREEFDAARKVLRKFGAGEPEVLPGETVEGVEATTVVRAVRRR</sequence>
<evidence type="ECO:0000313" key="8">
    <source>
        <dbReference type="Proteomes" id="UP000664617"/>
    </source>
</evidence>
<proteinExistence type="inferred from homology"/>
<accession>A0ABS3I5H6</accession>
<evidence type="ECO:0000256" key="6">
    <source>
        <dbReference type="HAMAP-Rule" id="MF_00074"/>
    </source>
</evidence>
<keyword evidence="2 6" id="KW-0698">rRNA processing</keyword>
<keyword evidence="1 6" id="KW-0963">Cytoplasm</keyword>
<evidence type="ECO:0000256" key="3">
    <source>
        <dbReference type="ARBA" id="ARBA00022603"/>
    </source>
</evidence>
<dbReference type="EC" id="2.1.1.-" evidence="6"/>
<evidence type="ECO:0000256" key="2">
    <source>
        <dbReference type="ARBA" id="ARBA00022552"/>
    </source>
</evidence>
<dbReference type="InterPro" id="IPR003682">
    <property type="entry name" value="rRNA_ssu_MeTfrase_G"/>
</dbReference>
<dbReference type="Pfam" id="PF02527">
    <property type="entry name" value="GidB"/>
    <property type="match status" value="1"/>
</dbReference>
<organism evidence="7 8">
    <name type="scientific">Myceligenerans salitolerans</name>
    <dbReference type="NCBI Taxonomy" id="1230528"/>
    <lineage>
        <taxon>Bacteria</taxon>
        <taxon>Bacillati</taxon>
        <taxon>Actinomycetota</taxon>
        <taxon>Actinomycetes</taxon>
        <taxon>Micrococcales</taxon>
        <taxon>Promicromonosporaceae</taxon>
        <taxon>Myceligenerans</taxon>
    </lineage>
</organism>
<reference evidence="8" key="1">
    <citation type="submission" date="2023-07" db="EMBL/GenBank/DDBJ databases">
        <title>Myceligenerans salitolerans sp. nov., a halotolerant actinomycete isolated from a salt lake in Xinjiang, China.</title>
        <authorList>
            <person name="Guan T."/>
        </authorList>
    </citation>
    <scope>NUCLEOTIDE SEQUENCE [LARGE SCALE GENOMIC DNA]</scope>
    <source>
        <strain evidence="8">XHU 5031</strain>
    </source>
</reference>
<dbReference type="RefSeq" id="WP_207274228.1">
    <property type="nucleotide sequence ID" value="NZ_JAFMPK010000024.1"/>
</dbReference>
<protein>
    <recommendedName>
        <fullName evidence="6">Ribosomal RNA small subunit methyltransferase G</fullName>
        <ecNumber evidence="6">2.1.1.-</ecNumber>
    </recommendedName>
    <alternativeName>
        <fullName evidence="6">16S rRNA 7-methylguanosine methyltransferase</fullName>
        <shortName evidence="6">16S rRNA m7G methyltransferase</shortName>
    </alternativeName>
</protein>
<dbReference type="PANTHER" id="PTHR31760">
    <property type="entry name" value="S-ADENOSYL-L-METHIONINE-DEPENDENT METHYLTRANSFERASES SUPERFAMILY PROTEIN"/>
    <property type="match status" value="1"/>
</dbReference>
<dbReference type="Gene3D" id="3.40.50.150">
    <property type="entry name" value="Vaccinia Virus protein VP39"/>
    <property type="match status" value="1"/>
</dbReference>